<sequence length="74" mass="8474">MYGIQKSRGHAGVKSKSFVIEEAKKHNLPIYFVELASPPFEGAPSICTQYLTMYVPLQAREFYKKSPHGFWSLH</sequence>
<evidence type="ECO:0000313" key="1">
    <source>
        <dbReference type="EMBL" id="KND99038.1"/>
    </source>
</evidence>
<dbReference type="EMBL" id="LGST01000027">
    <property type="protein sequence ID" value="KND99038.1"/>
    <property type="molecule type" value="Genomic_DNA"/>
</dbReference>
<reference evidence="2" key="1">
    <citation type="journal article" date="2015" name="BMC Genomics">
        <title>Draft genome of a commonly misdiagnosed multidrug resistant pathogen Candida auris.</title>
        <authorList>
            <person name="Chatterjee S."/>
            <person name="Alampalli S.V."/>
            <person name="Nageshan R.K."/>
            <person name="Chettiar S.T."/>
            <person name="Joshi S."/>
            <person name="Tatu U.S."/>
        </authorList>
    </citation>
    <scope>NUCLEOTIDE SEQUENCE [LARGE SCALE GENOMIC DNA]</scope>
    <source>
        <strain evidence="2">6684</strain>
    </source>
</reference>
<gene>
    <name evidence="1" type="ORF">QG37_04100</name>
</gene>
<name>A0A0L0NYJ4_CANAR</name>
<accession>A0A0L0NYJ4</accession>
<dbReference type="Proteomes" id="UP000037122">
    <property type="component" value="Unassembled WGS sequence"/>
</dbReference>
<dbReference type="AlphaFoldDB" id="A0A0L0NYJ4"/>
<evidence type="ECO:0000313" key="2">
    <source>
        <dbReference type="Proteomes" id="UP000037122"/>
    </source>
</evidence>
<organism evidence="1 2">
    <name type="scientific">Candidozyma auris</name>
    <name type="common">Yeast</name>
    <name type="synonym">Candida auris</name>
    <dbReference type="NCBI Taxonomy" id="498019"/>
    <lineage>
        <taxon>Eukaryota</taxon>
        <taxon>Fungi</taxon>
        <taxon>Dikarya</taxon>
        <taxon>Ascomycota</taxon>
        <taxon>Saccharomycotina</taxon>
        <taxon>Pichiomycetes</taxon>
        <taxon>Metschnikowiaceae</taxon>
        <taxon>Candidozyma</taxon>
    </lineage>
</organism>
<proteinExistence type="predicted"/>
<dbReference type="VEuPathDB" id="FungiDB:QG37_04100"/>
<comment type="caution">
    <text evidence="1">The sequence shown here is derived from an EMBL/GenBank/DDBJ whole genome shotgun (WGS) entry which is preliminary data.</text>
</comment>
<protein>
    <submittedName>
        <fullName evidence="1">Uncharacterized protein</fullName>
    </submittedName>
</protein>